<dbReference type="PROSITE" id="PS50011">
    <property type="entry name" value="PROTEIN_KINASE_DOM"/>
    <property type="match status" value="1"/>
</dbReference>
<dbReference type="Gene3D" id="1.10.510.10">
    <property type="entry name" value="Transferase(Phosphotransferase) domain 1"/>
    <property type="match status" value="1"/>
</dbReference>
<dbReference type="Pfam" id="PF00069">
    <property type="entry name" value="Pkinase"/>
    <property type="match status" value="1"/>
</dbReference>
<evidence type="ECO:0000313" key="5">
    <source>
        <dbReference type="Proteomes" id="UP000751190"/>
    </source>
</evidence>
<gene>
    <name evidence="4" type="ORF">KFE25_012121</name>
</gene>
<proteinExistence type="predicted"/>
<protein>
    <recommendedName>
        <fullName evidence="3">Protein kinase domain-containing protein</fullName>
    </recommendedName>
</protein>
<dbReference type="EMBL" id="JAGTXO010000021">
    <property type="protein sequence ID" value="KAG8462301.1"/>
    <property type="molecule type" value="Genomic_DNA"/>
</dbReference>
<dbReference type="InterPro" id="IPR000719">
    <property type="entry name" value="Prot_kinase_dom"/>
</dbReference>
<feature type="region of interest" description="Disordered" evidence="1">
    <location>
        <begin position="320"/>
        <end position="344"/>
    </location>
</feature>
<sequence length="495" mass="52019">MQEDGGLTTMPGAWFVGFALALACLALRMAWPAFRRALLRDSAQVDDELAAPDDVELSVERARRLDVLRAAMGADALRIKRHSESTAAGCALAEDADFHALCTLAASDFDLSLAELDAPSALLGRGAFSTIELRRVSANSPRLAGALYAVKRLLAPSPDAVHPPAAAAHATADDVRAFEVASLMAEGALLRTIRHPNLIGCDGAIGAFGAAGATDAANARAHAPIPPAAEPPPAVRLCALLLEYAPGGSLRERLDARDYPPARALGWLVGVARALAHLHALGIVHRDVKPANVLEDANGTAKLCDFGLVRFLPPRSSAAIARRAAEPPPSPSKGGVTSAATPAAPQLTARTGTLAYMAPELWMPAGAYDEKVDIFAFAVTAWELLTMRLAYADLTAEPERIAELVARKGMRPYLPPVWPPALRALLRACLAAEPARRPSARAALRVLEALERRALDGDELLLDALAVRPLPCSSVFEQSGGGGDPDRPNVACAVS</sequence>
<comment type="caution">
    <text evidence="4">The sequence shown here is derived from an EMBL/GenBank/DDBJ whole genome shotgun (WGS) entry which is preliminary data.</text>
</comment>
<feature type="transmembrane region" description="Helical" evidence="2">
    <location>
        <begin position="12"/>
        <end position="31"/>
    </location>
</feature>
<evidence type="ECO:0000313" key="4">
    <source>
        <dbReference type="EMBL" id="KAG8462301.1"/>
    </source>
</evidence>
<feature type="region of interest" description="Disordered" evidence="1">
    <location>
        <begin position="476"/>
        <end position="495"/>
    </location>
</feature>
<dbReference type="SUPFAM" id="SSF56112">
    <property type="entry name" value="Protein kinase-like (PK-like)"/>
    <property type="match status" value="1"/>
</dbReference>
<dbReference type="InterPro" id="IPR051681">
    <property type="entry name" value="Ser/Thr_Kinases-Pseudokinases"/>
</dbReference>
<evidence type="ECO:0000256" key="1">
    <source>
        <dbReference type="SAM" id="MobiDB-lite"/>
    </source>
</evidence>
<name>A0A8J5XBB4_DIALT</name>
<keyword evidence="5" id="KW-1185">Reference proteome</keyword>
<dbReference type="PANTHER" id="PTHR44329:SF289">
    <property type="entry name" value="SERINE_THREONINE-PROTEIN KINASE VIK"/>
    <property type="match status" value="1"/>
</dbReference>
<feature type="domain" description="Protein kinase" evidence="3">
    <location>
        <begin position="117"/>
        <end position="450"/>
    </location>
</feature>
<dbReference type="GO" id="GO:0004674">
    <property type="term" value="F:protein serine/threonine kinase activity"/>
    <property type="evidence" value="ECO:0007669"/>
    <property type="project" value="TreeGrafter"/>
</dbReference>
<keyword evidence="2" id="KW-0472">Membrane</keyword>
<dbReference type="GO" id="GO:0005524">
    <property type="term" value="F:ATP binding"/>
    <property type="evidence" value="ECO:0007669"/>
    <property type="project" value="InterPro"/>
</dbReference>
<dbReference type="InterPro" id="IPR011009">
    <property type="entry name" value="Kinase-like_dom_sf"/>
</dbReference>
<dbReference type="OrthoDB" id="4062651at2759"/>
<keyword evidence="2" id="KW-1133">Transmembrane helix</keyword>
<evidence type="ECO:0000259" key="3">
    <source>
        <dbReference type="PROSITE" id="PS50011"/>
    </source>
</evidence>
<evidence type="ECO:0000256" key="2">
    <source>
        <dbReference type="SAM" id="Phobius"/>
    </source>
</evidence>
<accession>A0A8J5XBB4</accession>
<keyword evidence="2" id="KW-0812">Transmembrane</keyword>
<reference evidence="4" key="1">
    <citation type="submission" date="2021-05" db="EMBL/GenBank/DDBJ databases">
        <title>The genome of the haptophyte Pavlova lutheri (Diacronema luteri, Pavlovales) - a model for lipid biosynthesis in eukaryotic algae.</title>
        <authorList>
            <person name="Hulatt C.J."/>
            <person name="Posewitz M.C."/>
        </authorList>
    </citation>
    <scope>NUCLEOTIDE SEQUENCE</scope>
    <source>
        <strain evidence="4">NIVA-4/92</strain>
    </source>
</reference>
<dbReference type="PANTHER" id="PTHR44329">
    <property type="entry name" value="SERINE/THREONINE-PROTEIN KINASE TNNI3K-RELATED"/>
    <property type="match status" value="1"/>
</dbReference>
<dbReference type="SMART" id="SM00220">
    <property type="entry name" value="S_TKc"/>
    <property type="match status" value="1"/>
</dbReference>
<organism evidence="4 5">
    <name type="scientific">Diacronema lutheri</name>
    <name type="common">Unicellular marine alga</name>
    <name type="synonym">Monochrysis lutheri</name>
    <dbReference type="NCBI Taxonomy" id="2081491"/>
    <lineage>
        <taxon>Eukaryota</taxon>
        <taxon>Haptista</taxon>
        <taxon>Haptophyta</taxon>
        <taxon>Pavlovophyceae</taxon>
        <taxon>Pavlovales</taxon>
        <taxon>Pavlovaceae</taxon>
        <taxon>Diacronema</taxon>
    </lineage>
</organism>
<dbReference type="Proteomes" id="UP000751190">
    <property type="component" value="Unassembled WGS sequence"/>
</dbReference>
<dbReference type="AlphaFoldDB" id="A0A8J5XBB4"/>